<sequence length="750" mass="83330">MKRTLTLLATAIALFAVVRKSSNSRPDVTVVVLNWVRLPNVVKIVSTLCAPSLGDVIKEIVVWNNNFNRPLVDQDFAGSPCSKLSIRNSPENLYFQARFVACANASTPYCFIQDDDYLVKPEIVTSLRARINTHDIFHLPPDEFISGHLLSIQSPLLDFGFSWLGYGAMILRSNAQSFLALLDTLQASKQEKQMADNYFTILKNEFPEIWTGHPISLFGGGDFTVGEEGVARNRKHIAAATSYLDHIIASGNNSWPYVSLAPSSPGPRLERAPCLERSCVLESTLQFLPDSFHASDVSSFNKAADLFTREAHLSSTLIPEFSSNYTEHSLSKAVDANPSTSFRSLKNGTIGDTLTLDILDRRRLNWTNTIQWVWMIASDNVPLVEASKVSFSTDQRTWVPDVSLTAECRITMEGKSLESARYFRLHLLKDFDQRNLGKSTDDYAYHLTAHLRLNAIYWGLTALFTMGHPEALDKEEVIAYIQSCWDERAGGFGAHPGHDAHIHATLSAIQILVMYDALDRLDIPRVVNFILSLQQSSGVFAGDQWGELDTRFSYIAVNALSLIGCLDQLDKHKTADYIRQCKNFDGGFGNHIGAESHAAMALSATVFPCVAALTILDRLDIVDRDALAWWLSERQLPNGGLNGRPEKLEDVCYSFWVLSALAILQKVSWIDSDKLTSFILSAQDPEKGGISDRPGNVVDVFHTQFGIAGLSLLGYPGLSDLDPVYCMPAKIIEAKGLRKEWKGLDRRSTV</sequence>
<accession>A0AAW0ECZ5</accession>
<dbReference type="InterPro" id="IPR045089">
    <property type="entry name" value="PGGT1B-like"/>
</dbReference>
<evidence type="ECO:0000256" key="13">
    <source>
        <dbReference type="ARBA" id="ARBA00069127"/>
    </source>
</evidence>
<evidence type="ECO:0000256" key="14">
    <source>
        <dbReference type="SAM" id="SignalP"/>
    </source>
</evidence>
<keyword evidence="14" id="KW-0732">Signal</keyword>
<evidence type="ECO:0000256" key="2">
    <source>
        <dbReference type="ARBA" id="ARBA00010497"/>
    </source>
</evidence>
<comment type="caution">
    <text evidence="16">The sequence shown here is derived from an EMBL/GenBank/DDBJ whole genome shotgun (WGS) entry which is preliminary data.</text>
</comment>
<dbReference type="Gene3D" id="1.50.10.20">
    <property type="match status" value="1"/>
</dbReference>
<name>A0AAW0ECZ5_9AGAR</name>
<evidence type="ECO:0000256" key="12">
    <source>
        <dbReference type="ARBA" id="ARBA00047658"/>
    </source>
</evidence>
<comment type="similarity">
    <text evidence="2">Belongs to the protein prenyltransferase subunit beta family.</text>
</comment>
<evidence type="ECO:0000256" key="3">
    <source>
        <dbReference type="ARBA" id="ARBA00011355"/>
    </source>
</evidence>
<proteinExistence type="inferred from homology"/>
<evidence type="ECO:0000313" key="16">
    <source>
        <dbReference type="EMBL" id="KAK7061562.1"/>
    </source>
</evidence>
<evidence type="ECO:0000313" key="17">
    <source>
        <dbReference type="Proteomes" id="UP001362999"/>
    </source>
</evidence>
<dbReference type="InterPro" id="IPR001330">
    <property type="entry name" value="Prenyltrans"/>
</dbReference>
<evidence type="ECO:0000256" key="9">
    <source>
        <dbReference type="ARBA" id="ARBA00022833"/>
    </source>
</evidence>
<evidence type="ECO:0000256" key="4">
    <source>
        <dbReference type="ARBA" id="ARBA00012656"/>
    </source>
</evidence>
<evidence type="ECO:0000256" key="5">
    <source>
        <dbReference type="ARBA" id="ARBA00022602"/>
    </source>
</evidence>
<protein>
    <recommendedName>
        <fullName evidence="13">Geranylgeranyl transferase type-2 subunit beta</fullName>
        <ecNumber evidence="4">2.5.1.60</ecNumber>
    </recommendedName>
    <alternativeName>
        <fullName evidence="10">Geranylgeranyl transferase type II subunit beta</fullName>
    </alternativeName>
    <alternativeName>
        <fullName evidence="11">Type II protein geranyl-geranyltransferase subunit beta</fullName>
    </alternativeName>
</protein>
<feature type="domain" description="Prenyltransferase alpha-alpha toroid" evidence="15">
    <location>
        <begin position="443"/>
        <end position="727"/>
    </location>
</feature>
<gene>
    <name evidence="16" type="ORF">R3P38DRAFT_3302729</name>
</gene>
<comment type="catalytic activity">
    <reaction evidence="12">
        <text>geranylgeranyl diphosphate + L-cysteinyl-[protein] = S-geranylgeranyl-L-cysteinyl-[protein] + diphosphate</text>
        <dbReference type="Rhea" id="RHEA:21240"/>
        <dbReference type="Rhea" id="RHEA-COMP:10131"/>
        <dbReference type="Rhea" id="RHEA-COMP:11537"/>
        <dbReference type="ChEBI" id="CHEBI:29950"/>
        <dbReference type="ChEBI" id="CHEBI:33019"/>
        <dbReference type="ChEBI" id="CHEBI:57533"/>
        <dbReference type="ChEBI" id="CHEBI:86021"/>
        <dbReference type="EC" id="2.5.1.60"/>
    </reaction>
</comment>
<evidence type="ECO:0000256" key="11">
    <source>
        <dbReference type="ARBA" id="ARBA00032766"/>
    </source>
</evidence>
<keyword evidence="6" id="KW-0808">Transferase</keyword>
<evidence type="ECO:0000256" key="1">
    <source>
        <dbReference type="ARBA" id="ARBA00001947"/>
    </source>
</evidence>
<dbReference type="EMBL" id="JAWWNJ010000002">
    <property type="protein sequence ID" value="KAK7061562.1"/>
    <property type="molecule type" value="Genomic_DNA"/>
</dbReference>
<dbReference type="Pfam" id="PF00432">
    <property type="entry name" value="Prenyltrans"/>
    <property type="match status" value="1"/>
</dbReference>
<comment type="subunit">
    <text evidence="3">Heterodimer of an alpha and a beta subunit.</text>
</comment>
<dbReference type="InterPro" id="IPR026873">
    <property type="entry name" value="Ptb1"/>
</dbReference>
<dbReference type="EC" id="2.5.1.60" evidence="4"/>
<feature type="signal peptide" evidence="14">
    <location>
        <begin position="1"/>
        <end position="20"/>
    </location>
</feature>
<keyword evidence="5" id="KW-0637">Prenyltransferase</keyword>
<comment type="cofactor">
    <cofactor evidence="1">
        <name>Zn(2+)</name>
        <dbReference type="ChEBI" id="CHEBI:29105"/>
    </cofactor>
</comment>
<feature type="chain" id="PRO_5043665025" description="Geranylgeranyl transferase type-2 subunit beta" evidence="14">
    <location>
        <begin position="21"/>
        <end position="750"/>
    </location>
</feature>
<dbReference type="PANTHER" id="PTHR11774">
    <property type="entry name" value="GERANYLGERANYL TRANSFERASE TYPE BETA SUBUNIT"/>
    <property type="match status" value="1"/>
</dbReference>
<dbReference type="GO" id="GO:0072657">
    <property type="term" value="P:protein localization to membrane"/>
    <property type="evidence" value="ECO:0007669"/>
    <property type="project" value="UniProtKB-ARBA"/>
</dbReference>
<dbReference type="Proteomes" id="UP001362999">
    <property type="component" value="Unassembled WGS sequence"/>
</dbReference>
<keyword evidence="9" id="KW-0862">Zinc</keyword>
<keyword evidence="7" id="KW-0479">Metal-binding</keyword>
<dbReference type="CDD" id="cd02894">
    <property type="entry name" value="GGTase-II"/>
    <property type="match status" value="1"/>
</dbReference>
<evidence type="ECO:0000256" key="8">
    <source>
        <dbReference type="ARBA" id="ARBA00022737"/>
    </source>
</evidence>
<dbReference type="SUPFAM" id="SSF53448">
    <property type="entry name" value="Nucleotide-diphospho-sugar transferases"/>
    <property type="match status" value="1"/>
</dbReference>
<dbReference type="SUPFAM" id="SSF48239">
    <property type="entry name" value="Terpenoid cyclases/Protein prenyltransferases"/>
    <property type="match status" value="1"/>
</dbReference>
<dbReference type="GO" id="GO:0004663">
    <property type="term" value="F:Rab geranylgeranyltransferase activity"/>
    <property type="evidence" value="ECO:0007669"/>
    <property type="project" value="UniProtKB-EC"/>
</dbReference>
<dbReference type="AlphaFoldDB" id="A0AAW0ECZ5"/>
<organism evidence="16 17">
    <name type="scientific">Favolaschia claudopus</name>
    <dbReference type="NCBI Taxonomy" id="2862362"/>
    <lineage>
        <taxon>Eukaryota</taxon>
        <taxon>Fungi</taxon>
        <taxon>Dikarya</taxon>
        <taxon>Basidiomycota</taxon>
        <taxon>Agaricomycotina</taxon>
        <taxon>Agaricomycetes</taxon>
        <taxon>Agaricomycetidae</taxon>
        <taxon>Agaricales</taxon>
        <taxon>Marasmiineae</taxon>
        <taxon>Mycenaceae</taxon>
        <taxon>Favolaschia</taxon>
    </lineage>
</organism>
<dbReference type="InterPro" id="IPR008930">
    <property type="entry name" value="Terpenoid_cyclase/PrenylTrfase"/>
</dbReference>
<dbReference type="PANTHER" id="PTHR11774:SF11">
    <property type="entry name" value="GERANYLGERANYL TRANSFERASE TYPE-2 SUBUNIT BETA"/>
    <property type="match status" value="1"/>
</dbReference>
<dbReference type="InterPro" id="IPR029044">
    <property type="entry name" value="Nucleotide-diphossugar_trans"/>
</dbReference>
<evidence type="ECO:0000259" key="15">
    <source>
        <dbReference type="Pfam" id="PF00432"/>
    </source>
</evidence>
<reference evidence="16 17" key="1">
    <citation type="journal article" date="2024" name="J Genomics">
        <title>Draft genome sequencing and assembly of Favolaschia claudopus CIRM-BRFM 2984 isolated from oak limbs.</title>
        <authorList>
            <person name="Navarro D."/>
            <person name="Drula E."/>
            <person name="Chaduli D."/>
            <person name="Cazenave R."/>
            <person name="Ahrendt S."/>
            <person name="Wang J."/>
            <person name="Lipzen A."/>
            <person name="Daum C."/>
            <person name="Barry K."/>
            <person name="Grigoriev I.V."/>
            <person name="Favel A."/>
            <person name="Rosso M.N."/>
            <person name="Martin F."/>
        </authorList>
    </citation>
    <scope>NUCLEOTIDE SEQUENCE [LARGE SCALE GENOMIC DNA]</scope>
    <source>
        <strain evidence="16 17">CIRM-BRFM 2984</strain>
    </source>
</reference>
<keyword evidence="17" id="KW-1185">Reference proteome</keyword>
<dbReference type="GO" id="GO:0046872">
    <property type="term" value="F:metal ion binding"/>
    <property type="evidence" value="ECO:0007669"/>
    <property type="project" value="UniProtKB-KW"/>
</dbReference>
<evidence type="ECO:0000256" key="10">
    <source>
        <dbReference type="ARBA" id="ARBA00030816"/>
    </source>
</evidence>
<evidence type="ECO:0000256" key="6">
    <source>
        <dbReference type="ARBA" id="ARBA00022679"/>
    </source>
</evidence>
<dbReference type="GO" id="GO:0005968">
    <property type="term" value="C:Rab-protein geranylgeranyltransferase complex"/>
    <property type="evidence" value="ECO:0007669"/>
    <property type="project" value="TreeGrafter"/>
</dbReference>
<evidence type="ECO:0000256" key="7">
    <source>
        <dbReference type="ARBA" id="ARBA00022723"/>
    </source>
</evidence>
<dbReference type="FunFam" id="1.50.10.20:FF:000012">
    <property type="entry name" value="Geranylgeranyl transferase type-2 subunit beta"/>
    <property type="match status" value="1"/>
</dbReference>
<keyword evidence="8" id="KW-0677">Repeat</keyword>